<evidence type="ECO:0000313" key="2">
    <source>
        <dbReference type="Proteomes" id="UP000095517"/>
    </source>
</evidence>
<evidence type="ECO:0000313" key="1">
    <source>
        <dbReference type="EMBL" id="CUO81549.1"/>
    </source>
</evidence>
<dbReference type="AlphaFoldDB" id="A0A174I966"/>
<sequence>MKGLLVKSKDKISKAGIPQNGIGLVGNITWHSGASWSVGGLRVSDEMHLVWDGGMLEVGDVIEVEVAEFDEASAPVWEEKHCCPTRTASNDTDNPKEWEHKLDLYYRLKKVLEDENLI</sequence>
<reference evidence="1 2" key="1">
    <citation type="submission" date="2015-09" db="EMBL/GenBank/DDBJ databases">
        <authorList>
            <consortium name="Pathogen Informatics"/>
        </authorList>
    </citation>
    <scope>NUCLEOTIDE SEQUENCE [LARGE SCALE GENOMIC DNA]</scope>
    <source>
        <strain evidence="1 2">2789STDY5608840</strain>
    </source>
</reference>
<proteinExistence type="predicted"/>
<name>A0A174I966_9BACE</name>
<dbReference type="STRING" id="338188.ERS852397_02861"/>
<dbReference type="RefSeq" id="WP_055279426.1">
    <property type="nucleotide sequence ID" value="NZ_CABIXA010000017.1"/>
</dbReference>
<protein>
    <submittedName>
        <fullName evidence="1">Uncharacterized protein</fullName>
    </submittedName>
</protein>
<accession>A0A174I966</accession>
<dbReference type="EMBL" id="CYZH01000017">
    <property type="protein sequence ID" value="CUO81549.1"/>
    <property type="molecule type" value="Genomic_DNA"/>
</dbReference>
<gene>
    <name evidence="1" type="ORF">ERS852397_02861</name>
</gene>
<dbReference type="Proteomes" id="UP000095517">
    <property type="component" value="Unassembled WGS sequence"/>
</dbReference>
<organism evidence="1 2">
    <name type="scientific">Bacteroides finegoldii</name>
    <dbReference type="NCBI Taxonomy" id="338188"/>
    <lineage>
        <taxon>Bacteria</taxon>
        <taxon>Pseudomonadati</taxon>
        <taxon>Bacteroidota</taxon>
        <taxon>Bacteroidia</taxon>
        <taxon>Bacteroidales</taxon>
        <taxon>Bacteroidaceae</taxon>
        <taxon>Bacteroides</taxon>
    </lineage>
</organism>